<reference evidence="10 11" key="1">
    <citation type="submission" date="2019-07" db="EMBL/GenBank/DDBJ databases">
        <title>The pathways for chlorine oxyanion respiration interact through the shared metabolite chlorate.</title>
        <authorList>
            <person name="Barnum T.P."/>
            <person name="Cheng Y."/>
            <person name="Hill K.A."/>
            <person name="Lucas L.N."/>
            <person name="Carlson H.K."/>
            <person name="Coates J.D."/>
        </authorList>
    </citation>
    <scope>NUCLEOTIDE SEQUENCE [LARGE SCALE GENOMIC DNA]</scope>
    <source>
        <strain evidence="10">BK-3</strain>
    </source>
</reference>
<dbReference type="InterPro" id="IPR016067">
    <property type="entry name" value="S-AdoMet_deCO2ase_core"/>
</dbReference>
<accession>A0A558D8K9</accession>
<keyword evidence="8" id="KW-0704">Schiff base</keyword>
<keyword evidence="7" id="KW-0456">Lyase</keyword>
<dbReference type="Proteomes" id="UP000317355">
    <property type="component" value="Unassembled WGS sequence"/>
</dbReference>
<evidence type="ECO:0000313" key="10">
    <source>
        <dbReference type="EMBL" id="TVT57367.1"/>
    </source>
</evidence>
<dbReference type="GO" id="GO:0004014">
    <property type="term" value="F:adenosylmethionine decarboxylase activity"/>
    <property type="evidence" value="ECO:0007669"/>
    <property type="project" value="InterPro"/>
</dbReference>
<dbReference type="Pfam" id="PF02675">
    <property type="entry name" value="AdoMet_dc"/>
    <property type="match status" value="1"/>
</dbReference>
<dbReference type="Gene3D" id="3.60.90.10">
    <property type="entry name" value="S-adenosylmethionine decarboxylase"/>
    <property type="match status" value="1"/>
</dbReference>
<keyword evidence="9" id="KW-0670">Pyruvate</keyword>
<evidence type="ECO:0000256" key="8">
    <source>
        <dbReference type="ARBA" id="ARBA00023270"/>
    </source>
</evidence>
<dbReference type="AlphaFoldDB" id="A0A558D8K9"/>
<evidence type="ECO:0000256" key="5">
    <source>
        <dbReference type="ARBA" id="ARBA00023115"/>
    </source>
</evidence>
<keyword evidence="6" id="KW-0865">Zymogen</keyword>
<keyword evidence="5" id="KW-0620">Polyamine biosynthesis</keyword>
<evidence type="ECO:0000256" key="6">
    <source>
        <dbReference type="ARBA" id="ARBA00023145"/>
    </source>
</evidence>
<dbReference type="GO" id="GO:0008295">
    <property type="term" value="P:spermidine biosynthetic process"/>
    <property type="evidence" value="ECO:0007669"/>
    <property type="project" value="UniProtKB-KW"/>
</dbReference>
<evidence type="ECO:0000256" key="4">
    <source>
        <dbReference type="ARBA" id="ARBA00023066"/>
    </source>
</evidence>
<dbReference type="InterPro" id="IPR003826">
    <property type="entry name" value="AdoMetDC_fam_prok"/>
</dbReference>
<organism evidence="10 11">
    <name type="scientific">Sedimenticola thiotaurini</name>
    <dbReference type="NCBI Taxonomy" id="1543721"/>
    <lineage>
        <taxon>Bacteria</taxon>
        <taxon>Pseudomonadati</taxon>
        <taxon>Pseudomonadota</taxon>
        <taxon>Gammaproteobacteria</taxon>
        <taxon>Chromatiales</taxon>
        <taxon>Sedimenticolaceae</taxon>
        <taxon>Sedimenticola</taxon>
    </lineage>
</organism>
<evidence type="ECO:0000313" key="11">
    <source>
        <dbReference type="Proteomes" id="UP000317355"/>
    </source>
</evidence>
<evidence type="ECO:0000256" key="3">
    <source>
        <dbReference type="ARBA" id="ARBA00022813"/>
    </source>
</evidence>
<evidence type="ECO:0000256" key="1">
    <source>
        <dbReference type="ARBA" id="ARBA00001928"/>
    </source>
</evidence>
<evidence type="ECO:0000256" key="7">
    <source>
        <dbReference type="ARBA" id="ARBA00023239"/>
    </source>
</evidence>
<gene>
    <name evidence="10" type="ORF">FHK82_06165</name>
</gene>
<comment type="cofactor">
    <cofactor evidence="1">
        <name>pyruvate</name>
        <dbReference type="ChEBI" id="CHEBI:15361"/>
    </cofactor>
</comment>
<evidence type="ECO:0000256" key="9">
    <source>
        <dbReference type="ARBA" id="ARBA00023317"/>
    </source>
</evidence>
<protein>
    <submittedName>
        <fullName evidence="10">Uncharacterized protein</fullName>
    </submittedName>
</protein>
<comment type="caution">
    <text evidence="10">The sequence shown here is derived from an EMBL/GenBank/DDBJ whole genome shotgun (WGS) entry which is preliminary data.</text>
</comment>
<keyword evidence="4" id="KW-0745">Spermidine biosynthesis</keyword>
<name>A0A558D8K9_9GAMM</name>
<evidence type="ECO:0000256" key="2">
    <source>
        <dbReference type="ARBA" id="ARBA00022793"/>
    </source>
</evidence>
<proteinExistence type="predicted"/>
<dbReference type="STRING" id="1543721.AAY24_01700"/>
<dbReference type="EMBL" id="VMRY01000015">
    <property type="protein sequence ID" value="TVT57367.1"/>
    <property type="molecule type" value="Genomic_DNA"/>
</dbReference>
<sequence length="121" mass="13842">MALCPEIFRQRAIIEGLYGINEINEQTVSQVLQVMTKTLGMTPIADLLIFSPDHVSELHHGIGGFQAWAESGCSLYTWREQKLFTLELYSCKPFQVSDCILKLQQLLKVERVEWRNIPSDS</sequence>
<dbReference type="SUPFAM" id="SSF56276">
    <property type="entry name" value="S-adenosylmethionine decarboxylase"/>
    <property type="match status" value="1"/>
</dbReference>
<keyword evidence="3" id="KW-0068">Autocatalytic cleavage</keyword>
<keyword evidence="2" id="KW-0210">Decarboxylase</keyword>